<accession>A0A3D8S1G0</accession>
<dbReference type="Gene3D" id="4.10.240.10">
    <property type="entry name" value="Zn(2)-C6 fungal-type DNA-binding domain"/>
    <property type="match status" value="1"/>
</dbReference>
<evidence type="ECO:0000256" key="3">
    <source>
        <dbReference type="SAM" id="MobiDB-lite"/>
    </source>
</evidence>
<dbReference type="Proteomes" id="UP000256645">
    <property type="component" value="Unassembled WGS sequence"/>
</dbReference>
<evidence type="ECO:0000313" key="6">
    <source>
        <dbReference type="Proteomes" id="UP000256645"/>
    </source>
</evidence>
<comment type="subcellular location">
    <subcellularLocation>
        <location evidence="1">Nucleus</location>
    </subcellularLocation>
</comment>
<evidence type="ECO:0000313" key="5">
    <source>
        <dbReference type="EMBL" id="RDW79921.1"/>
    </source>
</evidence>
<comment type="caution">
    <text evidence="5">The sequence shown here is derived from an EMBL/GenBank/DDBJ whole genome shotgun (WGS) entry which is preliminary data.</text>
</comment>
<evidence type="ECO:0000256" key="2">
    <source>
        <dbReference type="ARBA" id="ARBA00023242"/>
    </source>
</evidence>
<dbReference type="SMART" id="SM00066">
    <property type="entry name" value="GAL4"/>
    <property type="match status" value="1"/>
</dbReference>
<dbReference type="CDD" id="cd00067">
    <property type="entry name" value="GAL4"/>
    <property type="match status" value="1"/>
</dbReference>
<dbReference type="InterPro" id="IPR021858">
    <property type="entry name" value="Fun_TF"/>
</dbReference>
<dbReference type="OrthoDB" id="1919336at2759"/>
<proteinExistence type="predicted"/>
<dbReference type="GO" id="GO:0000981">
    <property type="term" value="F:DNA-binding transcription factor activity, RNA polymerase II-specific"/>
    <property type="evidence" value="ECO:0007669"/>
    <property type="project" value="InterPro"/>
</dbReference>
<keyword evidence="2" id="KW-0539">Nucleus</keyword>
<dbReference type="Pfam" id="PF00172">
    <property type="entry name" value="Zn_clus"/>
    <property type="match status" value="1"/>
</dbReference>
<feature type="compositionally biased region" description="Basic and acidic residues" evidence="3">
    <location>
        <begin position="8"/>
        <end position="20"/>
    </location>
</feature>
<dbReference type="EMBL" id="PDLM01000004">
    <property type="protein sequence ID" value="RDW79921.1"/>
    <property type="molecule type" value="Genomic_DNA"/>
</dbReference>
<dbReference type="PANTHER" id="PTHR37534">
    <property type="entry name" value="TRANSCRIPTIONAL ACTIVATOR PROTEIN UGA3"/>
    <property type="match status" value="1"/>
</dbReference>
<organism evidence="5 6">
    <name type="scientific">Coleophoma cylindrospora</name>
    <dbReference type="NCBI Taxonomy" id="1849047"/>
    <lineage>
        <taxon>Eukaryota</taxon>
        <taxon>Fungi</taxon>
        <taxon>Dikarya</taxon>
        <taxon>Ascomycota</taxon>
        <taxon>Pezizomycotina</taxon>
        <taxon>Leotiomycetes</taxon>
        <taxon>Helotiales</taxon>
        <taxon>Dermateaceae</taxon>
        <taxon>Coleophoma</taxon>
    </lineage>
</organism>
<protein>
    <recommendedName>
        <fullName evidence="4">Zn(2)-C6 fungal-type domain-containing protein</fullName>
    </recommendedName>
</protein>
<dbReference type="InterPro" id="IPR001138">
    <property type="entry name" value="Zn2Cys6_DnaBD"/>
</dbReference>
<name>A0A3D8S1G0_9HELO</name>
<dbReference type="InterPro" id="IPR036864">
    <property type="entry name" value="Zn2-C6_fun-type_DNA-bd_sf"/>
</dbReference>
<dbReference type="GO" id="GO:0008270">
    <property type="term" value="F:zinc ion binding"/>
    <property type="evidence" value="ECO:0007669"/>
    <property type="project" value="InterPro"/>
</dbReference>
<dbReference type="AlphaFoldDB" id="A0A3D8S1G0"/>
<reference evidence="5 6" key="1">
    <citation type="journal article" date="2018" name="IMA Fungus">
        <title>IMA Genome-F 9: Draft genome sequence of Annulohypoxylon stygium, Aspergillus mulundensis, Berkeleyomyces basicola (syn. Thielaviopsis basicola), Ceratocystis smalleyi, two Cercospora beticola strains, Coleophoma cylindrospora, Fusarium fracticaudum, Phialophora cf. hyalina, and Morchella septimelata.</title>
        <authorList>
            <person name="Wingfield B.D."/>
            <person name="Bills G.F."/>
            <person name="Dong Y."/>
            <person name="Huang W."/>
            <person name="Nel W.J."/>
            <person name="Swalarsk-Parry B.S."/>
            <person name="Vaghefi N."/>
            <person name="Wilken P.M."/>
            <person name="An Z."/>
            <person name="de Beer Z.W."/>
            <person name="De Vos L."/>
            <person name="Chen L."/>
            <person name="Duong T.A."/>
            <person name="Gao Y."/>
            <person name="Hammerbacher A."/>
            <person name="Kikkert J.R."/>
            <person name="Li Y."/>
            <person name="Li H."/>
            <person name="Li K."/>
            <person name="Li Q."/>
            <person name="Liu X."/>
            <person name="Ma X."/>
            <person name="Naidoo K."/>
            <person name="Pethybridge S.J."/>
            <person name="Sun J."/>
            <person name="Steenkamp E.T."/>
            <person name="van der Nest M.A."/>
            <person name="van Wyk S."/>
            <person name="Wingfield M.J."/>
            <person name="Xiong C."/>
            <person name="Yue Q."/>
            <person name="Zhang X."/>
        </authorList>
    </citation>
    <scope>NUCLEOTIDE SEQUENCE [LARGE SCALE GENOMIC DNA]</scope>
    <source>
        <strain evidence="5 6">BP6252</strain>
    </source>
</reference>
<dbReference type="PROSITE" id="PS50048">
    <property type="entry name" value="ZN2_CY6_FUNGAL_2"/>
    <property type="match status" value="1"/>
</dbReference>
<feature type="region of interest" description="Disordered" evidence="3">
    <location>
        <begin position="1"/>
        <end position="29"/>
    </location>
</feature>
<dbReference type="PANTHER" id="PTHR37534:SF46">
    <property type="entry name" value="ZN(II)2CYS6 TRANSCRIPTION FACTOR (EUROFUNG)"/>
    <property type="match status" value="1"/>
</dbReference>
<feature type="domain" description="Zn(2)-C6 fungal-type" evidence="4">
    <location>
        <begin position="35"/>
        <end position="65"/>
    </location>
</feature>
<sequence length="510" mass="57247">MEISGGLPRRDLMRSHDIAAKRSGRPPPRLRTKTGCLTCRTRRKKCDEKRTVCSGCNRNGLNCKWPESSARSGVRSPSGTIIDNACAPTRIMIDASSLPKKATDHNEVCEIPRQDLNLLGRLAGTPPTINSPETYQLFQYFLNIFIPPLIRPGAHQGYFNHYYMVSMGLHNPPLMDIYFACAALQLSHKHADLLPKALQYYSSAVLQTRRMIAGGELRGTEDWPIVMTIFLCLFERWQPGPSRAIIHLRGAAQLLALRGAKLNAQQLITPFNRLYAESVLYNTTVSTLLSDDIPSHDQVWSQISTYFTASPFPDATWEANSPILGVGPDLFRLILTISCFARCEKLTRDQLTQIRQIGADLQTWLPAGEELQSQQFWDQDTGHQWATLYAVAADILCFKMLHPSQNDTHATVQKRVQQGLEILKRAGLGGFQSHIVCWPILVLGCATVDEADFKLLLANLDDTWQKSYLGDTRRAADVLKAVWARRIQSCDSLGFGTDVFMQKRNISDMK</sequence>
<dbReference type="SUPFAM" id="SSF57701">
    <property type="entry name" value="Zn2/Cys6 DNA-binding domain"/>
    <property type="match status" value="1"/>
</dbReference>
<evidence type="ECO:0000259" key="4">
    <source>
        <dbReference type="PROSITE" id="PS50048"/>
    </source>
</evidence>
<keyword evidence="6" id="KW-1185">Reference proteome</keyword>
<dbReference type="Pfam" id="PF11951">
    <property type="entry name" value="Fungal_trans_2"/>
    <property type="match status" value="1"/>
</dbReference>
<gene>
    <name evidence="5" type="ORF">BP6252_04559</name>
</gene>
<evidence type="ECO:0000256" key="1">
    <source>
        <dbReference type="ARBA" id="ARBA00004123"/>
    </source>
</evidence>
<dbReference type="GO" id="GO:0005634">
    <property type="term" value="C:nucleus"/>
    <property type="evidence" value="ECO:0007669"/>
    <property type="project" value="UniProtKB-SubCell"/>
</dbReference>
<dbReference type="PROSITE" id="PS00463">
    <property type="entry name" value="ZN2_CY6_FUNGAL_1"/>
    <property type="match status" value="1"/>
</dbReference>